<comment type="caution">
    <text evidence="2">The sequence shown here is derived from an EMBL/GenBank/DDBJ whole genome shotgun (WGS) entry which is preliminary data.</text>
</comment>
<feature type="signal peptide" evidence="1">
    <location>
        <begin position="1"/>
        <end position="29"/>
    </location>
</feature>
<keyword evidence="3" id="KW-1185">Reference proteome</keyword>
<evidence type="ECO:0000256" key="1">
    <source>
        <dbReference type="SAM" id="SignalP"/>
    </source>
</evidence>
<reference evidence="2" key="1">
    <citation type="submission" date="2023-03" db="EMBL/GenBank/DDBJ databases">
        <title>Massive genome expansion in bonnet fungi (Mycena s.s.) driven by repeated elements and novel gene families across ecological guilds.</title>
        <authorList>
            <consortium name="Lawrence Berkeley National Laboratory"/>
            <person name="Harder C.B."/>
            <person name="Miyauchi S."/>
            <person name="Viragh M."/>
            <person name="Kuo A."/>
            <person name="Thoen E."/>
            <person name="Andreopoulos B."/>
            <person name="Lu D."/>
            <person name="Skrede I."/>
            <person name="Drula E."/>
            <person name="Henrissat B."/>
            <person name="Morin E."/>
            <person name="Kohler A."/>
            <person name="Barry K."/>
            <person name="LaButti K."/>
            <person name="Morin E."/>
            <person name="Salamov A."/>
            <person name="Lipzen A."/>
            <person name="Mereny Z."/>
            <person name="Hegedus B."/>
            <person name="Baldrian P."/>
            <person name="Stursova M."/>
            <person name="Weitz H."/>
            <person name="Taylor A."/>
            <person name="Grigoriev I.V."/>
            <person name="Nagy L.G."/>
            <person name="Martin F."/>
            <person name="Kauserud H."/>
        </authorList>
    </citation>
    <scope>NUCLEOTIDE SEQUENCE</scope>
    <source>
        <strain evidence="2">CBHHK067</strain>
    </source>
</reference>
<dbReference type="Proteomes" id="UP001221757">
    <property type="component" value="Unassembled WGS sequence"/>
</dbReference>
<protein>
    <recommendedName>
        <fullName evidence="4">Secreted protein</fullName>
    </recommendedName>
</protein>
<dbReference type="EMBL" id="JARKIE010000019">
    <property type="protein sequence ID" value="KAJ7700770.1"/>
    <property type="molecule type" value="Genomic_DNA"/>
</dbReference>
<organism evidence="2 3">
    <name type="scientific">Mycena rosella</name>
    <name type="common">Pink bonnet</name>
    <name type="synonym">Agaricus rosellus</name>
    <dbReference type="NCBI Taxonomy" id="1033263"/>
    <lineage>
        <taxon>Eukaryota</taxon>
        <taxon>Fungi</taxon>
        <taxon>Dikarya</taxon>
        <taxon>Basidiomycota</taxon>
        <taxon>Agaricomycotina</taxon>
        <taxon>Agaricomycetes</taxon>
        <taxon>Agaricomycetidae</taxon>
        <taxon>Agaricales</taxon>
        <taxon>Marasmiineae</taxon>
        <taxon>Mycenaceae</taxon>
        <taxon>Mycena</taxon>
    </lineage>
</organism>
<evidence type="ECO:0000313" key="3">
    <source>
        <dbReference type="Proteomes" id="UP001221757"/>
    </source>
</evidence>
<evidence type="ECO:0000313" key="2">
    <source>
        <dbReference type="EMBL" id="KAJ7700770.1"/>
    </source>
</evidence>
<keyword evidence="1" id="KW-0732">Signal</keyword>
<proteinExistence type="predicted"/>
<dbReference type="AlphaFoldDB" id="A0AAD7DWT5"/>
<feature type="chain" id="PRO_5042032298" description="Secreted protein" evidence="1">
    <location>
        <begin position="30"/>
        <end position="134"/>
    </location>
</feature>
<gene>
    <name evidence="2" type="ORF">B0H17DRAFT_1195615</name>
</gene>
<sequence length="134" mass="14198">MHSAPHYPPGSHNISNTFLLFFLVAFLESLLPTSKAAAQAVVLLPAVLAPLHLRNTKPSNSVARMYSGLSRAQCSVLTQLCTAHIGLDAFLYRFHLAASPDRPPLPSLLPHPCIAASDSPSSCVSGPRGSRSAT</sequence>
<accession>A0AAD7DWT5</accession>
<evidence type="ECO:0008006" key="4">
    <source>
        <dbReference type="Google" id="ProtNLM"/>
    </source>
</evidence>
<name>A0AAD7DWT5_MYCRO</name>